<comment type="caution">
    <text evidence="1">The sequence shown here is derived from an EMBL/GenBank/DDBJ whole genome shotgun (WGS) entry which is preliminary data.</text>
</comment>
<evidence type="ECO:0008006" key="2">
    <source>
        <dbReference type="Google" id="ProtNLM"/>
    </source>
</evidence>
<dbReference type="Gene3D" id="3.40.1440.10">
    <property type="entry name" value="GIY-YIG endonuclease"/>
    <property type="match status" value="2"/>
</dbReference>
<reference evidence="1" key="1">
    <citation type="journal article" date="2014" name="Front. Microbiol.">
        <title>High frequency of phylogenetically diverse reductive dehalogenase-homologous genes in deep subseafloor sedimentary metagenomes.</title>
        <authorList>
            <person name="Kawai M."/>
            <person name="Futagami T."/>
            <person name="Toyoda A."/>
            <person name="Takaki Y."/>
            <person name="Nishi S."/>
            <person name="Hori S."/>
            <person name="Arai W."/>
            <person name="Tsubouchi T."/>
            <person name="Morono Y."/>
            <person name="Uchiyama I."/>
            <person name="Ito T."/>
            <person name="Fujiyama A."/>
            <person name="Inagaki F."/>
            <person name="Takami H."/>
        </authorList>
    </citation>
    <scope>NUCLEOTIDE SEQUENCE</scope>
    <source>
        <strain evidence="1">Expedition CK06-06</strain>
    </source>
</reference>
<gene>
    <name evidence="1" type="ORF">S01H4_53628</name>
</gene>
<dbReference type="AlphaFoldDB" id="X1CHX2"/>
<organism evidence="1">
    <name type="scientific">marine sediment metagenome</name>
    <dbReference type="NCBI Taxonomy" id="412755"/>
    <lineage>
        <taxon>unclassified sequences</taxon>
        <taxon>metagenomes</taxon>
        <taxon>ecological metagenomes</taxon>
    </lineage>
</organism>
<protein>
    <recommendedName>
        <fullName evidence="2">GIY-YIG domain-containing protein</fullName>
    </recommendedName>
</protein>
<name>X1CHX2_9ZZZZ</name>
<dbReference type="SUPFAM" id="SSF82771">
    <property type="entry name" value="GIY-YIG endonuclease"/>
    <property type="match status" value="1"/>
</dbReference>
<accession>X1CHX2</accession>
<evidence type="ECO:0000313" key="1">
    <source>
        <dbReference type="EMBL" id="GAH07247.1"/>
    </source>
</evidence>
<dbReference type="EMBL" id="BART01030780">
    <property type="protein sequence ID" value="GAH07247.1"/>
    <property type="molecule type" value="Genomic_DNA"/>
</dbReference>
<dbReference type="PANTHER" id="PTHR34477">
    <property type="entry name" value="UPF0213 PROTEIN YHBQ"/>
    <property type="match status" value="1"/>
</dbReference>
<feature type="non-terminal residue" evidence="1">
    <location>
        <position position="1"/>
    </location>
</feature>
<dbReference type="PANTHER" id="PTHR34477:SF1">
    <property type="entry name" value="UPF0213 PROTEIN YHBQ"/>
    <property type="match status" value="1"/>
</dbReference>
<sequence>DMIFQQDNEVTDGEDLIDFEEYNYEPKSQEKDKKSLVYVVRLENGKWWVGKTKNIEKRINKIKKGRGPPWTVINPLIELEELRENVNLKEVTLEYMRKYGWENVRGYAWSQWNMERPPKELRGILEPWEARKHSRNGDYLIYVLKLQNGKWFIGKTTNIQHELRDHNLGLISPFTSVNKVLKLEELIENGNFDQVVSSYTKKYGEENIRVEV</sequence>
<dbReference type="InterPro" id="IPR035901">
    <property type="entry name" value="GIY-YIG_endonuc_sf"/>
</dbReference>
<proteinExistence type="predicted"/>
<dbReference type="InterPro" id="IPR050190">
    <property type="entry name" value="UPF0213_domain"/>
</dbReference>